<gene>
    <name evidence="1" type="ordered locus">Pyrfu_0369</name>
</gene>
<accession>G0EFS0</accession>
<organism evidence="1 2">
    <name type="scientific">Pyrolobus fumarii (strain DSM 11204 / 1A)</name>
    <dbReference type="NCBI Taxonomy" id="694429"/>
    <lineage>
        <taxon>Archaea</taxon>
        <taxon>Thermoproteota</taxon>
        <taxon>Thermoprotei</taxon>
        <taxon>Desulfurococcales</taxon>
        <taxon>Pyrodictiaceae</taxon>
        <taxon>Pyrolobus</taxon>
    </lineage>
</organism>
<proteinExistence type="predicted"/>
<dbReference type="Gene3D" id="1.20.58.2050">
    <property type="match status" value="1"/>
</dbReference>
<dbReference type="HOGENOM" id="CLU_117967_0_0_2"/>
<dbReference type="Proteomes" id="UP000001037">
    <property type="component" value="Chromosome"/>
</dbReference>
<protein>
    <recommendedName>
        <fullName evidence="3">GINS subunit domain-containing protein</fullName>
    </recommendedName>
</protein>
<dbReference type="InParanoid" id="G0EFS0"/>
<evidence type="ECO:0000313" key="2">
    <source>
        <dbReference type="Proteomes" id="UP000001037"/>
    </source>
</evidence>
<keyword evidence="2" id="KW-1185">Reference proteome</keyword>
<dbReference type="KEGG" id="pfm:Pyrfu_0369"/>
<reference evidence="1 2" key="1">
    <citation type="journal article" date="2011" name="Stand. Genomic Sci.">
        <title>Complete genome sequence of the hyperthermophilic chemolithoautotroph Pyrolobus fumarii type strain (1A).</title>
        <authorList>
            <person name="Anderson I."/>
            <person name="Goker M."/>
            <person name="Nolan M."/>
            <person name="Lucas S."/>
            <person name="Hammon N."/>
            <person name="Deshpande S."/>
            <person name="Cheng J.F."/>
            <person name="Tapia R."/>
            <person name="Han C."/>
            <person name="Goodwin L."/>
            <person name="Pitluck S."/>
            <person name="Huntemann M."/>
            <person name="Liolios K."/>
            <person name="Ivanova N."/>
            <person name="Pagani I."/>
            <person name="Mavromatis K."/>
            <person name="Ovchinikova G."/>
            <person name="Pati A."/>
            <person name="Chen A."/>
            <person name="Palaniappan K."/>
            <person name="Land M."/>
            <person name="Hauser L."/>
            <person name="Brambilla E.M."/>
            <person name="Huber H."/>
            <person name="Yasawong M."/>
            <person name="Rohde M."/>
            <person name="Spring S."/>
            <person name="Abt B."/>
            <person name="Sikorski J."/>
            <person name="Wirth R."/>
            <person name="Detter J.C."/>
            <person name="Woyke T."/>
            <person name="Bristow J."/>
            <person name="Eisen J.A."/>
            <person name="Markowitz V."/>
            <person name="Hugenholtz P."/>
            <person name="Kyrpides N.C."/>
            <person name="Klenk H.P."/>
            <person name="Lapidus A."/>
        </authorList>
    </citation>
    <scope>NUCLEOTIDE SEQUENCE [LARGE SCALE GENOMIC DNA]</scope>
    <source>
        <strain evidence="2">DSM 11204 / 1A</strain>
    </source>
</reference>
<sequence>MPSLEAKLEALRIRYETRPVRVMVVKEVGKIVIDGVEIELRKGTEIEVPRWIAKVLEEKGIVEPLESPMSLDDIARVHFIVTEARSLADTPSLPEDFYFRAADYLRRLETELRRRPEPQLLEEKSKAELYFEEIVSRRLWTILQLLRSPGARAEVYEKLSPEEKTLHDDLLARIEEWKRRVAPHPA</sequence>
<dbReference type="eggNOG" id="arCOG00552">
    <property type="taxonomic scope" value="Archaea"/>
</dbReference>
<dbReference type="EMBL" id="CP002838">
    <property type="protein sequence ID" value="AEM38241.1"/>
    <property type="molecule type" value="Genomic_DNA"/>
</dbReference>
<dbReference type="RefSeq" id="WP_014025918.1">
    <property type="nucleotide sequence ID" value="NC_015931.1"/>
</dbReference>
<evidence type="ECO:0000313" key="1">
    <source>
        <dbReference type="EMBL" id="AEM38241.1"/>
    </source>
</evidence>
<dbReference type="CDD" id="cd11714">
    <property type="entry name" value="GINS_A_archaea"/>
    <property type="match status" value="1"/>
</dbReference>
<dbReference type="GeneID" id="11140015"/>
<name>G0EFS0_PYRF1</name>
<dbReference type="OrthoDB" id="36229at2157"/>
<dbReference type="AlphaFoldDB" id="G0EFS0"/>
<dbReference type="InterPro" id="IPR038437">
    <property type="entry name" value="GINS_Psf3_sf"/>
</dbReference>
<evidence type="ECO:0008006" key="3">
    <source>
        <dbReference type="Google" id="ProtNLM"/>
    </source>
</evidence>
<dbReference type="STRING" id="694429.Pyrfu_0369"/>